<dbReference type="InterPro" id="IPR008253">
    <property type="entry name" value="Marvel"/>
</dbReference>
<dbReference type="GO" id="GO:0016020">
    <property type="term" value="C:membrane"/>
    <property type="evidence" value="ECO:0007669"/>
    <property type="project" value="UniProtKB-SubCell"/>
</dbReference>
<evidence type="ECO:0000256" key="5">
    <source>
        <dbReference type="SAM" id="MobiDB-lite"/>
    </source>
</evidence>
<feature type="transmembrane region" description="Helical" evidence="6">
    <location>
        <begin position="119"/>
        <end position="142"/>
    </location>
</feature>
<evidence type="ECO:0000256" key="3">
    <source>
        <dbReference type="ARBA" id="ARBA00022989"/>
    </source>
</evidence>
<comment type="subcellular location">
    <subcellularLocation>
        <location evidence="1">Membrane</location>
        <topology evidence="1">Multi-pass membrane protein</topology>
    </subcellularLocation>
</comment>
<dbReference type="EMBL" id="LJBN01000194">
    <property type="protein sequence ID" value="OOQ83536.1"/>
    <property type="molecule type" value="Genomic_DNA"/>
</dbReference>
<evidence type="ECO:0000313" key="9">
    <source>
        <dbReference type="Proteomes" id="UP000190744"/>
    </source>
</evidence>
<evidence type="ECO:0000256" key="2">
    <source>
        <dbReference type="ARBA" id="ARBA00022692"/>
    </source>
</evidence>
<dbReference type="Pfam" id="PF01284">
    <property type="entry name" value="MARVEL"/>
    <property type="match status" value="1"/>
</dbReference>
<evidence type="ECO:0000259" key="7">
    <source>
        <dbReference type="Pfam" id="PF01284"/>
    </source>
</evidence>
<keyword evidence="3 6" id="KW-1133">Transmembrane helix</keyword>
<dbReference type="AlphaFoldDB" id="A0A1S9RDR7"/>
<dbReference type="Proteomes" id="UP000190744">
    <property type="component" value="Unassembled WGS sequence"/>
</dbReference>
<protein>
    <recommendedName>
        <fullName evidence="7">MARVEL domain-containing protein</fullName>
    </recommendedName>
</protein>
<dbReference type="PANTHER" id="PTHR39608:SF2">
    <property type="entry name" value="MARVEL DOMAIN-CONTAINING PROTEIN"/>
    <property type="match status" value="1"/>
</dbReference>
<keyword evidence="4 6" id="KW-0472">Membrane</keyword>
<feature type="transmembrane region" description="Helical" evidence="6">
    <location>
        <begin position="162"/>
        <end position="183"/>
    </location>
</feature>
<keyword evidence="2 6" id="KW-0812">Transmembrane</keyword>
<dbReference type="PANTHER" id="PTHR39608">
    <property type="entry name" value="INTEGRAL MEMBRANE PROTEIN (AFU_ORTHOLOGUE AFUA_5G08640)"/>
    <property type="match status" value="1"/>
</dbReference>
<feature type="region of interest" description="Disordered" evidence="5">
    <location>
        <begin position="194"/>
        <end position="218"/>
    </location>
</feature>
<feature type="transmembrane region" description="Helical" evidence="6">
    <location>
        <begin position="74"/>
        <end position="93"/>
    </location>
</feature>
<name>A0A1S9RDR7_PENBI</name>
<reference evidence="9" key="1">
    <citation type="submission" date="2015-09" db="EMBL/GenBank/DDBJ databases">
        <authorList>
            <person name="Fill T.P."/>
            <person name="Baretta J.F."/>
            <person name="de Almeida L.G."/>
            <person name="Rocha M."/>
            <person name="de Souza D.H."/>
            <person name="Malavazi I."/>
            <person name="Cerdeira L.T."/>
            <person name="Hong H."/>
            <person name="Samborskyy M."/>
            <person name="de Vasconcelos A.T."/>
            <person name="Leadlay P."/>
            <person name="Rodrigues-Filho E."/>
        </authorList>
    </citation>
    <scope>NUCLEOTIDE SEQUENCE [LARGE SCALE GENOMIC DNA]</scope>
    <source>
        <strain evidence="9">LaBioMMi 136</strain>
    </source>
</reference>
<gene>
    <name evidence="8" type="ORF">PEBR_35407</name>
</gene>
<feature type="transmembrane region" description="Helical" evidence="6">
    <location>
        <begin position="43"/>
        <end position="62"/>
    </location>
</feature>
<proteinExistence type="predicted"/>
<feature type="transmembrane region" description="Helical" evidence="6">
    <location>
        <begin position="17"/>
        <end position="34"/>
    </location>
</feature>
<evidence type="ECO:0000256" key="6">
    <source>
        <dbReference type="SAM" id="Phobius"/>
    </source>
</evidence>
<comment type="caution">
    <text evidence="8">The sequence shown here is derived from an EMBL/GenBank/DDBJ whole genome shotgun (WGS) entry which is preliminary data.</text>
</comment>
<feature type="domain" description="MARVEL" evidence="7">
    <location>
        <begin position="11"/>
        <end position="130"/>
    </location>
</feature>
<evidence type="ECO:0000313" key="8">
    <source>
        <dbReference type="EMBL" id="OOQ83536.1"/>
    </source>
</evidence>
<accession>A0A1S9RDR7</accession>
<evidence type="ECO:0000256" key="1">
    <source>
        <dbReference type="ARBA" id="ARBA00004141"/>
    </source>
</evidence>
<organism evidence="8 9">
    <name type="scientific">Penicillium brasilianum</name>
    <dbReference type="NCBI Taxonomy" id="104259"/>
    <lineage>
        <taxon>Eukaryota</taxon>
        <taxon>Fungi</taxon>
        <taxon>Dikarya</taxon>
        <taxon>Ascomycota</taxon>
        <taxon>Pezizomycotina</taxon>
        <taxon>Eurotiomycetes</taxon>
        <taxon>Eurotiomycetidae</taxon>
        <taxon>Eurotiales</taxon>
        <taxon>Aspergillaceae</taxon>
        <taxon>Penicillium</taxon>
    </lineage>
</organism>
<evidence type="ECO:0000256" key="4">
    <source>
        <dbReference type="ARBA" id="ARBA00023136"/>
    </source>
</evidence>
<sequence length="218" mass="24290">MIFSTTIARPLQLVTRFLQWSSAVIVMGLTSYFIKQGPKGQHLIYQEVIAVLSVVFFIPAFISPFLPSALSKFVLLIDVIFSYLWLTAFIFAAQDYNEHSCYFNAPPGISCSRKKANEAFIFLALYVCFFLSLYSSHKYAYYPASSPPSSSLTPVPYQALTYDHLSIFTFFGMFLEVAGLWAYRKENAAAAPVHEKHEPGARAPLDAPVEQSAPAGTV</sequence>